<evidence type="ECO:0000256" key="2">
    <source>
        <dbReference type="ARBA" id="ARBA00022679"/>
    </source>
</evidence>
<keyword evidence="1 4" id="KW-0489">Methyltransferase</keyword>
<reference evidence="4 5" key="1">
    <citation type="submission" date="2020-03" db="EMBL/GenBank/DDBJ databases">
        <title>A novel species.</title>
        <authorList>
            <person name="Gao J."/>
        </authorList>
    </citation>
    <scope>NUCLEOTIDE SEQUENCE [LARGE SCALE GENOMIC DNA]</scope>
    <source>
        <strain evidence="4 5">QMT-12</strain>
    </source>
</reference>
<keyword evidence="2 4" id="KW-0808">Transferase</keyword>
<dbReference type="PANTHER" id="PTHR44942:SF4">
    <property type="entry name" value="METHYLTRANSFERASE TYPE 11 DOMAIN-CONTAINING PROTEIN"/>
    <property type="match status" value="1"/>
</dbReference>
<dbReference type="Gene3D" id="3.40.50.150">
    <property type="entry name" value="Vaccinia Virus protein VP39"/>
    <property type="match status" value="1"/>
</dbReference>
<evidence type="ECO:0000313" key="4">
    <source>
        <dbReference type="EMBL" id="QIQ04457.1"/>
    </source>
</evidence>
<feature type="domain" description="Methyltransferase" evidence="3">
    <location>
        <begin position="67"/>
        <end position="162"/>
    </location>
</feature>
<sequence length="242" mass="25302">MNGPSAPEAAHERAAAYWNAPGTVAEFASLTPRPYLVELLAAFTGTEADPAGGTHGAGAPGDPGLALDLGCGGGRNTRALLDHGFRVVAMDLHEAMVEATRSAVAGYPAERVTVRGGAAHAVPAESGTFAFVVCYGVLHNAVDVAQWRSCVTELARVLRPGGTLAFNCFTSDSLDPRLRPGGETGRHLLPDGVPMVLLPSEEIVDAFARAGLALAGPPHTYVRDLDVGPRAVLRCEFRKEVR</sequence>
<dbReference type="CDD" id="cd02440">
    <property type="entry name" value="AdoMet_MTases"/>
    <property type="match status" value="1"/>
</dbReference>
<dbReference type="SUPFAM" id="SSF53335">
    <property type="entry name" value="S-adenosyl-L-methionine-dependent methyltransferases"/>
    <property type="match status" value="1"/>
</dbReference>
<keyword evidence="5" id="KW-1185">Reference proteome</keyword>
<dbReference type="GO" id="GO:0008168">
    <property type="term" value="F:methyltransferase activity"/>
    <property type="evidence" value="ECO:0007669"/>
    <property type="project" value="UniProtKB-KW"/>
</dbReference>
<dbReference type="RefSeq" id="WP_167032330.1">
    <property type="nucleotide sequence ID" value="NZ_CP050177.1"/>
</dbReference>
<dbReference type="Proteomes" id="UP000501179">
    <property type="component" value="Chromosome"/>
</dbReference>
<name>A0A6G9H2U8_9ACTN</name>
<proteinExistence type="predicted"/>
<dbReference type="InterPro" id="IPR041698">
    <property type="entry name" value="Methyltransf_25"/>
</dbReference>
<dbReference type="AlphaFoldDB" id="A0A6G9H2U8"/>
<gene>
    <name evidence="4" type="ORF">HA039_21055</name>
</gene>
<evidence type="ECO:0000259" key="3">
    <source>
        <dbReference type="Pfam" id="PF13649"/>
    </source>
</evidence>
<organism evidence="4 5">
    <name type="scientific">Streptomyces liangshanensis</name>
    <dbReference type="NCBI Taxonomy" id="2717324"/>
    <lineage>
        <taxon>Bacteria</taxon>
        <taxon>Bacillati</taxon>
        <taxon>Actinomycetota</taxon>
        <taxon>Actinomycetes</taxon>
        <taxon>Kitasatosporales</taxon>
        <taxon>Streptomycetaceae</taxon>
        <taxon>Streptomyces</taxon>
    </lineage>
</organism>
<dbReference type="InterPro" id="IPR051052">
    <property type="entry name" value="Diverse_substrate_MTase"/>
</dbReference>
<dbReference type="KEGG" id="slia:HA039_21055"/>
<protein>
    <submittedName>
        <fullName evidence="4">Class I SAM-dependent methyltransferase</fullName>
    </submittedName>
</protein>
<evidence type="ECO:0000256" key="1">
    <source>
        <dbReference type="ARBA" id="ARBA00022603"/>
    </source>
</evidence>
<dbReference type="InterPro" id="IPR029063">
    <property type="entry name" value="SAM-dependent_MTases_sf"/>
</dbReference>
<dbReference type="Pfam" id="PF13649">
    <property type="entry name" value="Methyltransf_25"/>
    <property type="match status" value="1"/>
</dbReference>
<dbReference type="PANTHER" id="PTHR44942">
    <property type="entry name" value="METHYLTRANSF_11 DOMAIN-CONTAINING PROTEIN"/>
    <property type="match status" value="1"/>
</dbReference>
<dbReference type="GO" id="GO:0032259">
    <property type="term" value="P:methylation"/>
    <property type="evidence" value="ECO:0007669"/>
    <property type="project" value="UniProtKB-KW"/>
</dbReference>
<evidence type="ECO:0000313" key="5">
    <source>
        <dbReference type="Proteomes" id="UP000501179"/>
    </source>
</evidence>
<dbReference type="EMBL" id="CP050177">
    <property type="protein sequence ID" value="QIQ04457.1"/>
    <property type="molecule type" value="Genomic_DNA"/>
</dbReference>
<accession>A0A6G9H2U8</accession>